<proteinExistence type="predicted"/>
<feature type="domain" description="Transketolase C-terminal" evidence="3">
    <location>
        <begin position="70"/>
        <end position="146"/>
    </location>
</feature>
<evidence type="ECO:0000313" key="4">
    <source>
        <dbReference type="EMBL" id="OAX33350.1"/>
    </source>
</evidence>
<dbReference type="Proteomes" id="UP000092154">
    <property type="component" value="Unassembled WGS sequence"/>
</dbReference>
<comment type="cofactor">
    <cofactor evidence="1">
        <name>thiamine diphosphate</name>
        <dbReference type="ChEBI" id="CHEBI:58937"/>
    </cofactor>
</comment>
<dbReference type="PANTHER" id="PTHR42980:SF1">
    <property type="entry name" value="2-OXOISOVALERATE DEHYDROGENASE SUBUNIT BETA, MITOCHONDRIAL"/>
    <property type="match status" value="1"/>
</dbReference>
<evidence type="ECO:0000259" key="3">
    <source>
        <dbReference type="Pfam" id="PF02780"/>
    </source>
</evidence>
<dbReference type="EMBL" id="KV448784">
    <property type="protein sequence ID" value="OAX33350.1"/>
    <property type="molecule type" value="Genomic_DNA"/>
</dbReference>
<keyword evidence="5" id="KW-1185">Reference proteome</keyword>
<protein>
    <submittedName>
        <fullName evidence="4">TK C-terminal domain-like protein</fullName>
    </submittedName>
</protein>
<dbReference type="Gene3D" id="3.40.50.920">
    <property type="match status" value="1"/>
</dbReference>
<dbReference type="InParanoid" id="A0A1B7ML72"/>
<name>A0A1B7ML72_9AGAM</name>
<dbReference type="SUPFAM" id="SSF52922">
    <property type="entry name" value="TK C-terminal domain-like"/>
    <property type="match status" value="1"/>
</dbReference>
<dbReference type="InterPro" id="IPR033248">
    <property type="entry name" value="Transketolase_C"/>
</dbReference>
<evidence type="ECO:0000313" key="5">
    <source>
        <dbReference type="Proteomes" id="UP000092154"/>
    </source>
</evidence>
<dbReference type="PANTHER" id="PTHR42980">
    <property type="entry name" value="2-OXOISOVALERATE DEHYDROGENASE SUBUNIT BETA-RELATED"/>
    <property type="match status" value="1"/>
</dbReference>
<accession>A0A1B7ML72</accession>
<feature type="non-terminal residue" evidence="4">
    <location>
        <position position="1"/>
    </location>
</feature>
<dbReference type="Pfam" id="PF02780">
    <property type="entry name" value="Transketolase_C"/>
    <property type="match status" value="1"/>
</dbReference>
<dbReference type="GO" id="GO:0007584">
    <property type="term" value="P:response to nutrient"/>
    <property type="evidence" value="ECO:0007669"/>
    <property type="project" value="TreeGrafter"/>
</dbReference>
<dbReference type="AlphaFoldDB" id="A0A1B7ML72"/>
<dbReference type="GO" id="GO:0016491">
    <property type="term" value="F:oxidoreductase activity"/>
    <property type="evidence" value="ECO:0007669"/>
    <property type="project" value="UniProtKB-KW"/>
</dbReference>
<gene>
    <name evidence="4" type="ORF">K503DRAFT_700537</name>
</gene>
<dbReference type="GO" id="GO:0009083">
    <property type="term" value="P:branched-chain amino acid catabolic process"/>
    <property type="evidence" value="ECO:0007669"/>
    <property type="project" value="TreeGrafter"/>
</dbReference>
<dbReference type="STRING" id="1314800.A0A1B7ML72"/>
<evidence type="ECO:0000256" key="2">
    <source>
        <dbReference type="ARBA" id="ARBA00023002"/>
    </source>
</evidence>
<evidence type="ECO:0000256" key="1">
    <source>
        <dbReference type="ARBA" id="ARBA00001964"/>
    </source>
</evidence>
<dbReference type="OrthoDB" id="2686147at2759"/>
<reference evidence="4 5" key="1">
    <citation type="submission" date="2016-06" db="EMBL/GenBank/DDBJ databases">
        <title>Comparative genomics of the ectomycorrhizal sister species Rhizopogon vinicolor and Rhizopogon vesiculosus (Basidiomycota: Boletales) reveals a divergence of the mating type B locus.</title>
        <authorList>
            <consortium name="DOE Joint Genome Institute"/>
            <person name="Mujic A.B."/>
            <person name="Kuo A."/>
            <person name="Tritt A."/>
            <person name="Lipzen A."/>
            <person name="Chen C."/>
            <person name="Johnson J."/>
            <person name="Sharma A."/>
            <person name="Barry K."/>
            <person name="Grigoriev I.V."/>
            <person name="Spatafora J.W."/>
        </authorList>
    </citation>
    <scope>NUCLEOTIDE SEQUENCE [LARGE SCALE GENOMIC DNA]</scope>
    <source>
        <strain evidence="4 5">AM-OR11-026</strain>
    </source>
</reference>
<organism evidence="4 5">
    <name type="scientific">Rhizopogon vinicolor AM-OR11-026</name>
    <dbReference type="NCBI Taxonomy" id="1314800"/>
    <lineage>
        <taxon>Eukaryota</taxon>
        <taxon>Fungi</taxon>
        <taxon>Dikarya</taxon>
        <taxon>Basidiomycota</taxon>
        <taxon>Agaricomycotina</taxon>
        <taxon>Agaricomycetes</taxon>
        <taxon>Agaricomycetidae</taxon>
        <taxon>Boletales</taxon>
        <taxon>Suillineae</taxon>
        <taxon>Rhizopogonaceae</taxon>
        <taxon>Rhizopogon</taxon>
    </lineage>
</organism>
<dbReference type="InterPro" id="IPR009014">
    <property type="entry name" value="Transketo_C/PFOR_II"/>
</dbReference>
<sequence length="164" mass="18098">NYTIPLSCAETLIPGSDPTLLMWGTPDYHCESPIQLLNSPPPSFWKEGLSPLTYNTSLAPLIPLFLRSAKIELIDLRTRLQWDMEAVVESVHRTKRLVIVHEAGMTGGVGGEIAADVSKRAFLRLEAPVRGIAGWGIPVALQFEKFNMPDEIRILDGIVGTLSY</sequence>
<keyword evidence="2" id="KW-0560">Oxidoreductase</keyword>